<evidence type="ECO:0000256" key="1">
    <source>
        <dbReference type="ARBA" id="ARBA00022755"/>
    </source>
</evidence>
<evidence type="ECO:0000256" key="3">
    <source>
        <dbReference type="HAMAP-Rule" id="MF_01929"/>
    </source>
</evidence>
<dbReference type="UniPathway" id="UPA00074">
    <property type="reaction ID" value="UER00943"/>
</dbReference>
<dbReference type="eggNOG" id="COG0041">
    <property type="taxonomic scope" value="Bacteria"/>
</dbReference>
<dbReference type="NCBIfam" id="TIGR01162">
    <property type="entry name" value="purE"/>
    <property type="match status" value="1"/>
</dbReference>
<dbReference type="GO" id="GO:0006189">
    <property type="term" value="P:'de novo' IMP biosynthetic process"/>
    <property type="evidence" value="ECO:0007669"/>
    <property type="project" value="UniProtKB-UniRule"/>
</dbReference>
<feature type="region of interest" description="Disordered" evidence="4">
    <location>
        <begin position="1"/>
        <end position="70"/>
    </location>
</feature>
<keyword evidence="1 3" id="KW-0658">Purine biosynthesis</keyword>
<dbReference type="PANTHER" id="PTHR23046:SF2">
    <property type="entry name" value="PHOSPHORIBOSYLAMINOIMIDAZOLE CARBOXYLASE"/>
    <property type="match status" value="1"/>
</dbReference>
<keyword evidence="7" id="KW-1185">Reference proteome</keyword>
<keyword evidence="2 3" id="KW-0413">Isomerase</keyword>
<dbReference type="EC" id="5.4.99.18" evidence="3"/>
<comment type="caution">
    <text evidence="6">The sequence shown here is derived from an EMBL/GenBank/DDBJ whole genome shotgun (WGS) entry which is preliminary data.</text>
</comment>
<dbReference type="SUPFAM" id="SSF52255">
    <property type="entry name" value="N5-CAIR mutase (phosphoribosylaminoimidazole carboxylase, PurE)"/>
    <property type="match status" value="1"/>
</dbReference>
<evidence type="ECO:0000256" key="2">
    <source>
        <dbReference type="ARBA" id="ARBA00023235"/>
    </source>
</evidence>
<evidence type="ECO:0000313" key="7">
    <source>
        <dbReference type="Proteomes" id="UP000005845"/>
    </source>
</evidence>
<protein>
    <recommendedName>
        <fullName evidence="3">N5-carboxyaminoimidazole ribonucleotide mutase</fullName>
        <shortName evidence="3">N5-CAIR mutase</shortName>
        <ecNumber evidence="3">5.4.99.18</ecNumber>
    </recommendedName>
    <alternativeName>
        <fullName evidence="3">5-(carboxyamino)imidazole ribonucleotide mutase</fullName>
    </alternativeName>
</protein>
<feature type="domain" description="PurE" evidence="5">
    <location>
        <begin position="96"/>
        <end position="245"/>
    </location>
</feature>
<dbReference type="SMART" id="SM01001">
    <property type="entry name" value="AIRC"/>
    <property type="match status" value="1"/>
</dbReference>
<accession>H5U0G6</accession>
<dbReference type="HAMAP" id="MF_01929">
    <property type="entry name" value="PurE_classI"/>
    <property type="match status" value="1"/>
</dbReference>
<evidence type="ECO:0000259" key="5">
    <source>
        <dbReference type="SMART" id="SM01001"/>
    </source>
</evidence>
<dbReference type="InterPro" id="IPR000031">
    <property type="entry name" value="PurE_dom"/>
</dbReference>
<dbReference type="InterPro" id="IPR024694">
    <property type="entry name" value="PurE_prokaryotes"/>
</dbReference>
<dbReference type="Proteomes" id="UP000005845">
    <property type="component" value="Unassembled WGS sequence"/>
</dbReference>
<feature type="binding site" evidence="3">
    <location>
        <position position="134"/>
    </location>
    <ligand>
        <name>substrate</name>
    </ligand>
</feature>
<comment type="catalytic activity">
    <reaction evidence="3">
        <text>5-carboxyamino-1-(5-phospho-D-ribosyl)imidazole + H(+) = 5-amino-1-(5-phospho-D-ribosyl)imidazole-4-carboxylate</text>
        <dbReference type="Rhea" id="RHEA:13193"/>
        <dbReference type="ChEBI" id="CHEBI:15378"/>
        <dbReference type="ChEBI" id="CHEBI:58730"/>
        <dbReference type="ChEBI" id="CHEBI:77657"/>
        <dbReference type="EC" id="5.4.99.18"/>
    </reaction>
</comment>
<comment type="function">
    <text evidence="3">Catalyzes the conversion of N5-carboxyaminoimidazole ribonucleotide (N5-CAIR) to 4-carboxy-5-aminoimidazole ribonucleotide (CAIR).</text>
</comment>
<feature type="binding site" evidence="3">
    <location>
        <position position="107"/>
    </location>
    <ligand>
        <name>substrate</name>
    </ligand>
</feature>
<dbReference type="Pfam" id="PF00731">
    <property type="entry name" value="AIRC"/>
    <property type="match status" value="1"/>
</dbReference>
<dbReference type="AlphaFoldDB" id="H5U0G6"/>
<name>H5U0G6_9ACTN</name>
<dbReference type="GO" id="GO:0034023">
    <property type="term" value="F:5-(carboxyamino)imidazole ribonucleotide mutase activity"/>
    <property type="evidence" value="ECO:0007669"/>
    <property type="project" value="UniProtKB-UniRule"/>
</dbReference>
<proteinExistence type="inferred from homology"/>
<comment type="similarity">
    <text evidence="3">Belongs to the AIR carboxylase family. Class I subfamily.</text>
</comment>
<dbReference type="InterPro" id="IPR033747">
    <property type="entry name" value="PurE_ClassI"/>
</dbReference>
<feature type="compositionally biased region" description="Low complexity" evidence="4">
    <location>
        <begin position="27"/>
        <end position="52"/>
    </location>
</feature>
<reference evidence="6 7" key="1">
    <citation type="submission" date="2012-02" db="EMBL/GenBank/DDBJ databases">
        <title>Whole genome shotgun sequence of Gordonia sputi NBRC 100414.</title>
        <authorList>
            <person name="Yoshida I."/>
            <person name="Hosoyama A."/>
            <person name="Tsuchikane K."/>
            <person name="Katsumata H."/>
            <person name="Yamazaki S."/>
            <person name="Fujita N."/>
        </authorList>
    </citation>
    <scope>NUCLEOTIDE SEQUENCE [LARGE SCALE GENOMIC DNA]</scope>
    <source>
        <strain evidence="6 7">NBRC 100414</strain>
    </source>
</reference>
<feature type="compositionally biased region" description="Acidic residues" evidence="4">
    <location>
        <begin position="1"/>
        <end position="16"/>
    </location>
</feature>
<comment type="pathway">
    <text evidence="3">Purine metabolism; IMP biosynthesis via de novo pathway; 5-amino-1-(5-phospho-D-ribosyl)imidazole-4-carboxylate from 5-amino-1-(5-phospho-D-ribosyl)imidazole (N5-CAIR route): step 2/2.</text>
</comment>
<feature type="binding site" evidence="3">
    <location>
        <position position="104"/>
    </location>
    <ligand>
        <name>substrate</name>
    </ligand>
</feature>
<organism evidence="6 7">
    <name type="scientific">Gordonia sputi NBRC 100414</name>
    <dbReference type="NCBI Taxonomy" id="1089453"/>
    <lineage>
        <taxon>Bacteria</taxon>
        <taxon>Bacillati</taxon>
        <taxon>Actinomycetota</taxon>
        <taxon>Actinomycetes</taxon>
        <taxon>Mycobacteriales</taxon>
        <taxon>Gordoniaceae</taxon>
        <taxon>Gordonia</taxon>
    </lineage>
</organism>
<dbReference type="EMBL" id="BAFC01000059">
    <property type="protein sequence ID" value="GAB39224.1"/>
    <property type="molecule type" value="Genomic_DNA"/>
</dbReference>
<evidence type="ECO:0000256" key="4">
    <source>
        <dbReference type="SAM" id="MobiDB-lite"/>
    </source>
</evidence>
<dbReference type="Gene3D" id="3.40.50.1970">
    <property type="match status" value="1"/>
</dbReference>
<sequence length="260" mass="26381">MNDESVNDETVNDETTGDLVDHETDTTEAGATETAAAEAGTTETGTTQAGATSAPDVAGESGAAPESDTATEAGAAFETGTAFEAEPASPPIRSRARVGLIMGSDSDWPTMEAAAEALAEFDVPFEVGVVSAHRTPQRMLDYAKSAAGEGIEVIIAGAGGAAHLPGMVAAATPLPVIGVPVPLRYLDGMDSLLSIVQMPAGVPVATVSVGGARNAGLLAVRILGSSDPVLRARMEAFQRGLEQLVLDKDAALRQRLLGGD</sequence>
<gene>
    <name evidence="3 6" type="primary">purE</name>
    <name evidence="6" type="ORF">GOSPT_059_00860</name>
</gene>
<dbReference type="PANTHER" id="PTHR23046">
    <property type="entry name" value="PHOSPHORIBOSYLAMINOIMIDAZOLE CARBOXYLASE CATALYTIC SUBUNIT"/>
    <property type="match status" value="1"/>
</dbReference>
<evidence type="ECO:0000313" key="6">
    <source>
        <dbReference type="EMBL" id="GAB39224.1"/>
    </source>
</evidence>